<evidence type="ECO:0000313" key="1">
    <source>
        <dbReference type="EMBL" id="DAE10904.1"/>
    </source>
</evidence>
<sequence>MLISLVHSLRYSAILLMRGILWQAYRGQKHKLLEHNKGTKSQRLGNASAEDQLIAEGKTVQIIAGGAVKPAAEE</sequence>
<accession>A0A8S5PVX8</accession>
<organism evidence="1">
    <name type="scientific">Siphoviridae sp. ctg0K17</name>
    <dbReference type="NCBI Taxonomy" id="2825600"/>
    <lineage>
        <taxon>Viruses</taxon>
        <taxon>Duplodnaviria</taxon>
        <taxon>Heunggongvirae</taxon>
        <taxon>Uroviricota</taxon>
        <taxon>Caudoviricetes</taxon>
    </lineage>
</organism>
<dbReference type="EMBL" id="BK015522">
    <property type="protein sequence ID" value="DAE10904.1"/>
    <property type="molecule type" value="Genomic_DNA"/>
</dbReference>
<name>A0A8S5PVX8_9CAUD</name>
<protein>
    <submittedName>
        <fullName evidence="1">Uncharacterized protein</fullName>
    </submittedName>
</protein>
<proteinExistence type="predicted"/>
<reference evidence="1" key="1">
    <citation type="journal article" date="2021" name="Proc. Natl. Acad. Sci. U.S.A.">
        <title>A Catalog of Tens of Thousands of Viruses from Human Metagenomes Reveals Hidden Associations with Chronic Diseases.</title>
        <authorList>
            <person name="Tisza M.J."/>
            <person name="Buck C.B."/>
        </authorList>
    </citation>
    <scope>NUCLEOTIDE SEQUENCE</scope>
    <source>
        <strain evidence="1">Ctg0K17</strain>
    </source>
</reference>